<evidence type="ECO:0008006" key="3">
    <source>
        <dbReference type="Google" id="ProtNLM"/>
    </source>
</evidence>
<name>A0AAD5U0P4_9FUNG</name>
<sequence>MVEISILSSDDESTSQNLFMIPIIINNPLIKHNAEESTVRFGNKNLHTTREIKNLAKAKLSNKERKRLTNDTFGKLEFDFNDLDEIDLISPGFYLEGFKFSKVKIDSTFFKQNYTEMKNQQNNGITSKRNLNGYLSLNRSDKNLIKNLKKKKTSLANLKNFIFDFQNLVLNYISNMEKKVLELSNRRELKSSTFNQKTANNTFGEEVIFVDAYEKEGDSASVNSDDFILIKKEDLEWVVENFKMEYFEVKINNNFYRLVAHLMCRFYKLDSFTTTNSLRNNHSDDEFSLTFFIKESCLDSLLHFFNNFNQSVKFNSFTNFLFN</sequence>
<gene>
    <name evidence="1" type="ORF">HK099_004091</name>
</gene>
<reference evidence="1" key="1">
    <citation type="submission" date="2020-05" db="EMBL/GenBank/DDBJ databases">
        <title>Phylogenomic resolution of chytrid fungi.</title>
        <authorList>
            <person name="Stajich J.E."/>
            <person name="Amses K."/>
            <person name="Simmons R."/>
            <person name="Seto K."/>
            <person name="Myers J."/>
            <person name="Bonds A."/>
            <person name="Quandt C.A."/>
            <person name="Barry K."/>
            <person name="Liu P."/>
            <person name="Grigoriev I."/>
            <person name="Longcore J.E."/>
            <person name="James T.Y."/>
        </authorList>
    </citation>
    <scope>NUCLEOTIDE SEQUENCE</scope>
    <source>
        <strain evidence="1">JEL0476</strain>
    </source>
</reference>
<dbReference type="Proteomes" id="UP001211065">
    <property type="component" value="Unassembled WGS sequence"/>
</dbReference>
<comment type="caution">
    <text evidence="1">The sequence shown here is derived from an EMBL/GenBank/DDBJ whole genome shotgun (WGS) entry which is preliminary data.</text>
</comment>
<evidence type="ECO:0000313" key="1">
    <source>
        <dbReference type="EMBL" id="KAJ3220690.1"/>
    </source>
</evidence>
<dbReference type="EMBL" id="JADGJW010000280">
    <property type="protein sequence ID" value="KAJ3220690.1"/>
    <property type="molecule type" value="Genomic_DNA"/>
</dbReference>
<dbReference type="AlphaFoldDB" id="A0AAD5U0P4"/>
<proteinExistence type="predicted"/>
<protein>
    <recommendedName>
        <fullName evidence="3">R3H-associated N-terminal domain-containing protein</fullName>
    </recommendedName>
</protein>
<evidence type="ECO:0000313" key="2">
    <source>
        <dbReference type="Proteomes" id="UP001211065"/>
    </source>
</evidence>
<keyword evidence="2" id="KW-1185">Reference proteome</keyword>
<organism evidence="1 2">
    <name type="scientific">Clydaea vesicula</name>
    <dbReference type="NCBI Taxonomy" id="447962"/>
    <lineage>
        <taxon>Eukaryota</taxon>
        <taxon>Fungi</taxon>
        <taxon>Fungi incertae sedis</taxon>
        <taxon>Chytridiomycota</taxon>
        <taxon>Chytridiomycota incertae sedis</taxon>
        <taxon>Chytridiomycetes</taxon>
        <taxon>Lobulomycetales</taxon>
        <taxon>Lobulomycetaceae</taxon>
        <taxon>Clydaea</taxon>
    </lineage>
</organism>
<accession>A0AAD5U0P4</accession>